<evidence type="ECO:0000313" key="1">
    <source>
        <dbReference type="EMBL" id="MBB3928973.1"/>
    </source>
</evidence>
<dbReference type="AlphaFoldDB" id="A0A7W6BUB8"/>
<sequence>MDNFYNESRPVIENGKLVFVSNGGSRAIVGIQQVRKTVKALEGKSNLRPSSLATLELYRAGIALWEANR</sequence>
<name>A0A7W6BUB8_9SPHN</name>
<accession>A0A7W6BUB8</accession>
<keyword evidence="2" id="KW-1185">Reference proteome</keyword>
<gene>
    <name evidence="1" type="ORF">GGR43_004724</name>
</gene>
<protein>
    <submittedName>
        <fullName evidence="1">Uncharacterized protein</fullName>
    </submittedName>
</protein>
<reference evidence="1 2" key="1">
    <citation type="submission" date="2020-08" db="EMBL/GenBank/DDBJ databases">
        <title>Genomic Encyclopedia of Type Strains, Phase IV (KMG-IV): sequencing the most valuable type-strain genomes for metagenomic binning, comparative biology and taxonomic classification.</title>
        <authorList>
            <person name="Goeker M."/>
        </authorList>
    </citation>
    <scope>NUCLEOTIDE SEQUENCE [LARGE SCALE GENOMIC DNA]</scope>
    <source>
        <strain evidence="1 2">DSM 26189</strain>
    </source>
</reference>
<evidence type="ECO:0000313" key="2">
    <source>
        <dbReference type="Proteomes" id="UP000571950"/>
    </source>
</evidence>
<comment type="caution">
    <text evidence="1">The sequence shown here is derived from an EMBL/GenBank/DDBJ whole genome shotgun (WGS) entry which is preliminary data.</text>
</comment>
<proteinExistence type="predicted"/>
<dbReference type="EMBL" id="JACIDT010000064">
    <property type="protein sequence ID" value="MBB3928973.1"/>
    <property type="molecule type" value="Genomic_DNA"/>
</dbReference>
<organism evidence="1 2">
    <name type="scientific">Sphingobium jiangsuense</name>
    <dbReference type="NCBI Taxonomy" id="870476"/>
    <lineage>
        <taxon>Bacteria</taxon>
        <taxon>Pseudomonadati</taxon>
        <taxon>Pseudomonadota</taxon>
        <taxon>Alphaproteobacteria</taxon>
        <taxon>Sphingomonadales</taxon>
        <taxon>Sphingomonadaceae</taxon>
        <taxon>Sphingobium</taxon>
    </lineage>
</organism>
<dbReference type="RefSeq" id="WP_188074090.1">
    <property type="nucleotide sequence ID" value="NZ_BSPS01000248.1"/>
</dbReference>
<dbReference type="Proteomes" id="UP000571950">
    <property type="component" value="Unassembled WGS sequence"/>
</dbReference>